<dbReference type="InterPro" id="IPR052336">
    <property type="entry name" value="MlaD_Phospholipid_Transporter"/>
</dbReference>
<proteinExistence type="predicted"/>
<dbReference type="GO" id="GO:0005576">
    <property type="term" value="C:extracellular region"/>
    <property type="evidence" value="ECO:0007669"/>
    <property type="project" value="TreeGrafter"/>
</dbReference>
<feature type="domain" description="Mce/MlaD" evidence="3">
    <location>
        <begin position="38"/>
        <end position="110"/>
    </location>
</feature>
<feature type="transmembrane region" description="Helical" evidence="2">
    <location>
        <begin position="6"/>
        <end position="24"/>
    </location>
</feature>
<dbReference type="OrthoDB" id="4371474at2"/>
<reference evidence="4 5" key="1">
    <citation type="journal article" date="2019" name="Environ. Microbiol.">
        <title>Species interactions and distinct microbial communities in high Arctic permafrost affected cryosols are associated with the CH4 and CO2 gas fluxes.</title>
        <authorList>
            <person name="Altshuler I."/>
            <person name="Hamel J."/>
            <person name="Turney S."/>
            <person name="Magnuson E."/>
            <person name="Levesque R."/>
            <person name="Greer C."/>
            <person name="Whyte L.G."/>
        </authorList>
    </citation>
    <scope>NUCLEOTIDE SEQUENCE [LARGE SCALE GENOMIC DNA]</scope>
    <source>
        <strain evidence="4 5">S5.20</strain>
    </source>
</reference>
<evidence type="ECO:0000259" key="3">
    <source>
        <dbReference type="Pfam" id="PF02470"/>
    </source>
</evidence>
<keyword evidence="5" id="KW-1185">Reference proteome</keyword>
<evidence type="ECO:0000313" key="5">
    <source>
        <dbReference type="Proteomes" id="UP000320095"/>
    </source>
</evidence>
<evidence type="ECO:0000313" key="4">
    <source>
        <dbReference type="EMBL" id="TPG32859.1"/>
    </source>
</evidence>
<accession>A0A502E7B1</accession>
<dbReference type="InterPro" id="IPR003399">
    <property type="entry name" value="Mce/MlaD"/>
</dbReference>
<comment type="caution">
    <text evidence="4">The sequence shown here is derived from an EMBL/GenBank/DDBJ whole genome shotgun (WGS) entry which is preliminary data.</text>
</comment>
<sequence length="337" mass="35285">MKVSHAVSFVAFGLIVAYAVYYIAELGVRVGPPHDRVNVAIQVADVNGLVVDSNVLLRGVPVGKVTGIDTSLKSATIHFYIDDRYPIPVDSDVRLENLSALGESYIGLVPRTPSGPMFHDGQQVATENVTQPASISELATSVVRVLNQMDPGQLNRLVDETGRALPPTSEVLPNLTRASTLLRDTANGMHGRGSDMLSGVQTLLAEGAYVGPALSEISPPLLATGPPFKGLGDGSYQLAVKTGAPESLKNVGKLVGRVQKFLDASAPDLKVYAQAFMPNIQRIGSALMNVDVGQILTNALDAIPEDGTITLRVMTPGPPPPSAGPPADPAPGPPPGR</sequence>
<gene>
    <name evidence="4" type="ORF">EAH80_18975</name>
</gene>
<dbReference type="Pfam" id="PF02470">
    <property type="entry name" value="MlaD"/>
    <property type="match status" value="1"/>
</dbReference>
<organism evidence="4 5">
    <name type="scientific">Mycolicibacterium hodleri</name>
    <dbReference type="NCBI Taxonomy" id="49897"/>
    <lineage>
        <taxon>Bacteria</taxon>
        <taxon>Bacillati</taxon>
        <taxon>Actinomycetota</taxon>
        <taxon>Actinomycetes</taxon>
        <taxon>Mycobacteriales</taxon>
        <taxon>Mycobacteriaceae</taxon>
        <taxon>Mycolicibacterium</taxon>
    </lineage>
</organism>
<evidence type="ECO:0000256" key="1">
    <source>
        <dbReference type="SAM" id="MobiDB-lite"/>
    </source>
</evidence>
<dbReference type="AlphaFoldDB" id="A0A502E7B1"/>
<dbReference type="PANTHER" id="PTHR33371">
    <property type="entry name" value="INTERMEMBRANE PHOSPHOLIPID TRANSPORT SYSTEM BINDING PROTEIN MLAD-RELATED"/>
    <property type="match status" value="1"/>
</dbReference>
<keyword evidence="2" id="KW-0472">Membrane</keyword>
<keyword evidence="2" id="KW-1133">Transmembrane helix</keyword>
<dbReference type="RefSeq" id="WP_140694143.1">
    <property type="nucleotide sequence ID" value="NZ_RCZG01000007.1"/>
</dbReference>
<dbReference type="Proteomes" id="UP000320095">
    <property type="component" value="Unassembled WGS sequence"/>
</dbReference>
<protein>
    <submittedName>
        <fullName evidence="4">MCE family protein</fullName>
    </submittedName>
</protein>
<dbReference type="PANTHER" id="PTHR33371:SF16">
    <property type="entry name" value="MCE-FAMILY PROTEIN MCE3F"/>
    <property type="match status" value="1"/>
</dbReference>
<evidence type="ECO:0000256" key="2">
    <source>
        <dbReference type="SAM" id="Phobius"/>
    </source>
</evidence>
<dbReference type="EMBL" id="RCZG01000007">
    <property type="protein sequence ID" value="TPG32859.1"/>
    <property type="molecule type" value="Genomic_DNA"/>
</dbReference>
<keyword evidence="2" id="KW-0812">Transmembrane</keyword>
<feature type="compositionally biased region" description="Pro residues" evidence="1">
    <location>
        <begin position="316"/>
        <end position="337"/>
    </location>
</feature>
<feature type="region of interest" description="Disordered" evidence="1">
    <location>
        <begin position="313"/>
        <end position="337"/>
    </location>
</feature>
<name>A0A502E7B1_9MYCO</name>